<dbReference type="Gene3D" id="2.180.10.10">
    <property type="entry name" value="RHS repeat-associated core"/>
    <property type="match status" value="1"/>
</dbReference>
<dbReference type="Proteomes" id="UP000272622">
    <property type="component" value="Chromosome"/>
</dbReference>
<accession>A0ABM7CSF2</accession>
<evidence type="ECO:0000313" key="2">
    <source>
        <dbReference type="Proteomes" id="UP000272622"/>
    </source>
</evidence>
<dbReference type="NCBIfam" id="TIGR03696">
    <property type="entry name" value="Rhs_assc_core"/>
    <property type="match status" value="1"/>
</dbReference>
<organism evidence="1 2">
    <name type="scientific">Pseudomonas oryziphila</name>
    <dbReference type="NCBI Taxonomy" id="2894079"/>
    <lineage>
        <taxon>Bacteria</taxon>
        <taxon>Pseudomonadati</taxon>
        <taxon>Pseudomonadota</taxon>
        <taxon>Gammaproteobacteria</taxon>
        <taxon>Pseudomonadales</taxon>
        <taxon>Pseudomonadaceae</taxon>
        <taxon>Pseudomonas</taxon>
    </lineage>
</organism>
<reference evidence="1 2" key="1">
    <citation type="submission" date="2018-12" db="EMBL/GenBank/DDBJ databases">
        <authorList>
            <person name="Li S."/>
            <person name="Yang R."/>
            <person name="Chen G."/>
            <person name="Zou L."/>
            <person name="Zhang C."/>
            <person name="Chen Y."/>
            <person name="Liu Z."/>
            <person name="Li Y."/>
            <person name="Yan Y."/>
            <person name="Huang M."/>
            <person name="Chen T."/>
        </authorList>
    </citation>
    <scope>NUCLEOTIDE SEQUENCE [LARGE SCALE GENOMIC DNA]</scope>
    <source>
        <strain evidence="1 2">2014</strain>
    </source>
</reference>
<dbReference type="EMBL" id="CP034337">
    <property type="protein sequence ID" value="AZL74400.1"/>
    <property type="molecule type" value="Genomic_DNA"/>
</dbReference>
<gene>
    <name evidence="1" type="ORF">EI693_15480</name>
</gene>
<sequence>MLRAGTLYSEADGEIGMKSTTADTQCGRYFSAPDKSPSRALYFYRGGAIVAVVQGDSYASVIRGESFPLAITRRVDPHDSVELLAVDYQATRLHGAEHTNESSLNFSPYGYLAVTSQMLVGFKGERRDAVTGLDLLGMGYRSFSPVLMRFTSCDSESPFGAGGINCYAAMFGDPINGIDPTGRSPLFGSRQRYQTRIIDNDLRVFFSIDDPVKGGRTLNISSHGQAGRMVVGGEKYTGEQMYHLLTANGYKPKKQPIRVIACHSADVAPGGDTSFIQQLSNKAGQTVEGFEGKVNVHREQVPAGSDEHAEFKLEFEIHSTRNVSVTVTPNRKRTTGLWSRLSDIRKGS</sequence>
<proteinExistence type="predicted"/>
<dbReference type="InterPro" id="IPR022385">
    <property type="entry name" value="Rhs_assc_core"/>
</dbReference>
<keyword evidence="2" id="KW-1185">Reference proteome</keyword>
<name>A0ABM7CSF2_9PSED</name>
<evidence type="ECO:0000313" key="1">
    <source>
        <dbReference type="EMBL" id="AZL74400.1"/>
    </source>
</evidence>
<protein>
    <submittedName>
        <fullName evidence="1">RHS repeat-associated core domain-containing protein</fullName>
    </submittedName>
</protein>